<keyword evidence="5 6" id="KW-0472">Membrane</keyword>
<sequence length="836" mass="85426">MITVLDLAWQTIKARKGGFVGAFIAILCGTALVAGCGILMESGLRAGVPAQRYAGAAVVVGGDQSVHAPGGDALEFQPVSEQPSISADLVGKIAAVPGVRAAVPDVSFPAQVVGVSGASLGHNWDSTALAPYALRAGRAPAGPDEVALDADLARRAGVSVGQRVQVMTRSVPVSYVVSGIVALPETPRQAAMFFTAARAAELAGRPGRVTAIGVLSSPDNTSDTLADRVNAVLAGDHVSVATGVERSAVEFTDVGQTRTLLFLLAGSFGGYALMVAIFVVASTLALAVEQRRREFALLRAIAATPRQIRKLIGVETTVVATLAGVLGSGLGIAVAYGMRDAFASIGFVPADFELAVGPIPLVAAFLTGLGAARLAAWTASRRPSSINPVEALGEAAVQPRRLGRARTIIGWVLVVIGTGAATVPLFVHGQAATAISASSVLVNLTGLALLGPMVVAKAVGLVASILGRISRVGGYLAAANTSANTRRLAAAVTPLMLAVSFAVVIFYSEVISTSAAQQQTAQTTTADYTITGAGGVSPDVAVAARGVTGVTAATSVVRTEIMVAYREDKSFRIERTPAEGLDQAKGVLDLGVTAGRIEDLAGDTVALSQAEAGYLGKNLGDTVDFTYGDGTPAHARLVATFTHDLAFGDYVLPAAAVRAHTTSMMDSAVLVRGPRAGEALKTLAQRYPGLTVIGGTVTSAPLDGNQQFMLNLVAVGVILGYVAISVANTLVMSTAQRGREFALLRLIGSTRRQVARMMRAEALLTVGIAIVLGSLIPVLPLALLGVGLIGNPIMPTPLTVYFGIVAGAAALGIVSLAVSTRIGLRARPIDAIGLRE</sequence>
<evidence type="ECO:0000256" key="3">
    <source>
        <dbReference type="ARBA" id="ARBA00022692"/>
    </source>
</evidence>
<gene>
    <name evidence="8" type="ORF">BCF44_114144</name>
</gene>
<dbReference type="Proteomes" id="UP000256269">
    <property type="component" value="Unassembled WGS sequence"/>
</dbReference>
<evidence type="ECO:0000256" key="2">
    <source>
        <dbReference type="ARBA" id="ARBA00022475"/>
    </source>
</evidence>
<feature type="transmembrane region" description="Helical" evidence="6">
    <location>
        <begin position="488"/>
        <end position="507"/>
    </location>
</feature>
<dbReference type="PANTHER" id="PTHR30287:SF1">
    <property type="entry name" value="INNER MEMBRANE PROTEIN"/>
    <property type="match status" value="1"/>
</dbReference>
<dbReference type="RefSeq" id="WP_342775686.1">
    <property type="nucleotide sequence ID" value="NZ_CP144375.1"/>
</dbReference>
<reference evidence="8 9" key="1">
    <citation type="submission" date="2018-08" db="EMBL/GenBank/DDBJ databases">
        <title>Genomic Encyclopedia of Archaeal and Bacterial Type Strains, Phase II (KMG-II): from individual species to whole genera.</title>
        <authorList>
            <person name="Goeker M."/>
        </authorList>
    </citation>
    <scope>NUCLEOTIDE SEQUENCE [LARGE SCALE GENOMIC DNA]</scope>
    <source>
        <strain evidence="8 9">DSM 45791</strain>
    </source>
</reference>
<feature type="domain" description="ABC3 transporter permease C-terminal" evidence="7">
    <location>
        <begin position="268"/>
        <end position="388"/>
    </location>
</feature>
<feature type="transmembrane region" description="Helical" evidence="6">
    <location>
        <begin position="762"/>
        <end position="786"/>
    </location>
</feature>
<evidence type="ECO:0000313" key="8">
    <source>
        <dbReference type="EMBL" id="REH38119.1"/>
    </source>
</evidence>
<evidence type="ECO:0000256" key="6">
    <source>
        <dbReference type="SAM" id="Phobius"/>
    </source>
</evidence>
<dbReference type="InterPro" id="IPR038766">
    <property type="entry name" value="Membrane_comp_ABC_pdt"/>
</dbReference>
<comment type="caution">
    <text evidence="8">The sequence shown here is derived from an EMBL/GenBank/DDBJ whole genome shotgun (WGS) entry which is preliminary data.</text>
</comment>
<keyword evidence="9" id="KW-1185">Reference proteome</keyword>
<organism evidence="8 9">
    <name type="scientific">Kutzneria buriramensis</name>
    <dbReference type="NCBI Taxonomy" id="1045776"/>
    <lineage>
        <taxon>Bacteria</taxon>
        <taxon>Bacillati</taxon>
        <taxon>Actinomycetota</taxon>
        <taxon>Actinomycetes</taxon>
        <taxon>Pseudonocardiales</taxon>
        <taxon>Pseudonocardiaceae</taxon>
        <taxon>Kutzneria</taxon>
    </lineage>
</organism>
<feature type="transmembrane region" description="Helical" evidence="6">
    <location>
        <begin position="447"/>
        <end position="467"/>
    </location>
</feature>
<keyword evidence="3 6" id="KW-0812">Transmembrane</keyword>
<feature type="transmembrane region" description="Helical" evidence="6">
    <location>
        <begin position="260"/>
        <end position="288"/>
    </location>
</feature>
<evidence type="ECO:0000256" key="4">
    <source>
        <dbReference type="ARBA" id="ARBA00022989"/>
    </source>
</evidence>
<name>A0A3E0H4D9_9PSEU</name>
<accession>A0A3E0H4D9</accession>
<feature type="transmembrane region" description="Helical" evidence="6">
    <location>
        <begin position="708"/>
        <end position="731"/>
    </location>
</feature>
<evidence type="ECO:0000256" key="1">
    <source>
        <dbReference type="ARBA" id="ARBA00004651"/>
    </source>
</evidence>
<feature type="transmembrane region" description="Helical" evidence="6">
    <location>
        <begin position="19"/>
        <end position="40"/>
    </location>
</feature>
<keyword evidence="2" id="KW-1003">Cell membrane</keyword>
<evidence type="ECO:0000259" key="7">
    <source>
        <dbReference type="Pfam" id="PF02687"/>
    </source>
</evidence>
<protein>
    <submittedName>
        <fullName evidence="8">Putative ABC transport system permease protein</fullName>
    </submittedName>
</protein>
<keyword evidence="4 6" id="KW-1133">Transmembrane helix</keyword>
<dbReference type="PANTHER" id="PTHR30287">
    <property type="entry name" value="MEMBRANE COMPONENT OF PREDICTED ABC SUPERFAMILY METABOLITE UPTAKE TRANSPORTER"/>
    <property type="match status" value="1"/>
</dbReference>
<evidence type="ECO:0000313" key="9">
    <source>
        <dbReference type="Proteomes" id="UP000256269"/>
    </source>
</evidence>
<dbReference type="AlphaFoldDB" id="A0A3E0H4D9"/>
<feature type="transmembrane region" description="Helical" evidence="6">
    <location>
        <begin position="358"/>
        <end position="376"/>
    </location>
</feature>
<proteinExistence type="predicted"/>
<dbReference type="Pfam" id="PF02687">
    <property type="entry name" value="FtsX"/>
    <property type="match status" value="2"/>
</dbReference>
<evidence type="ECO:0000256" key="5">
    <source>
        <dbReference type="ARBA" id="ARBA00023136"/>
    </source>
</evidence>
<feature type="domain" description="ABC3 transporter permease C-terminal" evidence="7">
    <location>
        <begin position="713"/>
        <end position="819"/>
    </location>
</feature>
<feature type="transmembrane region" description="Helical" evidence="6">
    <location>
        <begin position="316"/>
        <end position="338"/>
    </location>
</feature>
<dbReference type="InterPro" id="IPR003838">
    <property type="entry name" value="ABC3_permease_C"/>
</dbReference>
<feature type="transmembrane region" description="Helical" evidence="6">
    <location>
        <begin position="798"/>
        <end position="818"/>
    </location>
</feature>
<dbReference type="EMBL" id="QUNO01000014">
    <property type="protein sequence ID" value="REH38119.1"/>
    <property type="molecule type" value="Genomic_DNA"/>
</dbReference>
<comment type="subcellular location">
    <subcellularLocation>
        <location evidence="1">Cell membrane</location>
        <topology evidence="1">Multi-pass membrane protein</topology>
    </subcellularLocation>
</comment>
<feature type="transmembrane region" description="Helical" evidence="6">
    <location>
        <begin position="408"/>
        <end position="427"/>
    </location>
</feature>
<dbReference type="GO" id="GO:0005886">
    <property type="term" value="C:plasma membrane"/>
    <property type="evidence" value="ECO:0007669"/>
    <property type="project" value="UniProtKB-SubCell"/>
</dbReference>